<comment type="caution">
    <text evidence="1">The sequence shown here is derived from an EMBL/GenBank/DDBJ whole genome shotgun (WGS) entry which is preliminary data.</text>
</comment>
<accession>A0A9W9VJJ4</accession>
<reference evidence="1" key="2">
    <citation type="journal article" date="2023" name="IMA Fungus">
        <title>Comparative genomic study of the Penicillium genus elucidates a diverse pangenome and 15 lateral gene transfer events.</title>
        <authorList>
            <person name="Petersen C."/>
            <person name="Sorensen T."/>
            <person name="Nielsen M.R."/>
            <person name="Sondergaard T.E."/>
            <person name="Sorensen J.L."/>
            <person name="Fitzpatrick D.A."/>
            <person name="Frisvad J.C."/>
            <person name="Nielsen K.L."/>
        </authorList>
    </citation>
    <scope>NUCLEOTIDE SEQUENCE</scope>
    <source>
        <strain evidence="1">IBT 3081</strain>
    </source>
</reference>
<dbReference type="RefSeq" id="XP_056584324.1">
    <property type="nucleotide sequence ID" value="XM_056720189.1"/>
</dbReference>
<reference evidence="1" key="1">
    <citation type="submission" date="2022-12" db="EMBL/GenBank/DDBJ databases">
        <authorList>
            <person name="Petersen C."/>
        </authorList>
    </citation>
    <scope>NUCLEOTIDE SEQUENCE</scope>
    <source>
        <strain evidence="1">IBT 3081</strain>
    </source>
</reference>
<dbReference type="OrthoDB" id="5083627at2759"/>
<dbReference type="AlphaFoldDB" id="A0A9W9VJJ4"/>
<keyword evidence="2" id="KW-1185">Reference proteome</keyword>
<organism evidence="1 2">
    <name type="scientific">Penicillium concentricum</name>
    <dbReference type="NCBI Taxonomy" id="293559"/>
    <lineage>
        <taxon>Eukaryota</taxon>
        <taxon>Fungi</taxon>
        <taxon>Dikarya</taxon>
        <taxon>Ascomycota</taxon>
        <taxon>Pezizomycotina</taxon>
        <taxon>Eurotiomycetes</taxon>
        <taxon>Eurotiomycetidae</taxon>
        <taxon>Eurotiales</taxon>
        <taxon>Aspergillaceae</taxon>
        <taxon>Penicillium</taxon>
    </lineage>
</organism>
<name>A0A9W9VJJ4_9EURO</name>
<evidence type="ECO:0000313" key="2">
    <source>
        <dbReference type="Proteomes" id="UP001147752"/>
    </source>
</evidence>
<gene>
    <name evidence="1" type="ORF">N7517_002459</name>
</gene>
<dbReference type="GeneID" id="81459372"/>
<dbReference type="EMBL" id="JAPZBT010000001">
    <property type="protein sequence ID" value="KAJ5384548.1"/>
    <property type="molecule type" value="Genomic_DNA"/>
</dbReference>
<sequence length="184" mass="20278">MDEINQGDWGLRDGKDHVDAISFDLNSAPAVFFLDKNSPSITLKYEKRDVGYYHEYTLMVGIMVGTPTRKSGQAVFTFSADGKGTWKSNGNEQFGISFELPANFKVDANPESKGLLAKIVGAMDAKIKAMDNLSIAVPPFSLDLGAIDFFLTTNLLLPGQHIFKLRAVPDNLYFPRDILLQGDV</sequence>
<proteinExistence type="predicted"/>
<protein>
    <submittedName>
        <fullName evidence="1">Uncharacterized protein</fullName>
    </submittedName>
</protein>
<evidence type="ECO:0000313" key="1">
    <source>
        <dbReference type="EMBL" id="KAJ5384548.1"/>
    </source>
</evidence>
<dbReference type="Proteomes" id="UP001147752">
    <property type="component" value="Unassembled WGS sequence"/>
</dbReference>